<comment type="caution">
    <text evidence="1">The sequence shown here is derived from an EMBL/GenBank/DDBJ whole genome shotgun (WGS) entry which is preliminary data.</text>
</comment>
<keyword evidence="2" id="KW-1185">Reference proteome</keyword>
<protein>
    <submittedName>
        <fullName evidence="1">Uncharacterized protein</fullName>
    </submittedName>
</protein>
<name>A0A4C1XEN1_EUMVA</name>
<evidence type="ECO:0000313" key="2">
    <source>
        <dbReference type="Proteomes" id="UP000299102"/>
    </source>
</evidence>
<organism evidence="1 2">
    <name type="scientific">Eumeta variegata</name>
    <name type="common">Bagworm moth</name>
    <name type="synonym">Eumeta japonica</name>
    <dbReference type="NCBI Taxonomy" id="151549"/>
    <lineage>
        <taxon>Eukaryota</taxon>
        <taxon>Metazoa</taxon>
        <taxon>Ecdysozoa</taxon>
        <taxon>Arthropoda</taxon>
        <taxon>Hexapoda</taxon>
        <taxon>Insecta</taxon>
        <taxon>Pterygota</taxon>
        <taxon>Neoptera</taxon>
        <taxon>Endopterygota</taxon>
        <taxon>Lepidoptera</taxon>
        <taxon>Glossata</taxon>
        <taxon>Ditrysia</taxon>
        <taxon>Tineoidea</taxon>
        <taxon>Psychidae</taxon>
        <taxon>Oiketicinae</taxon>
        <taxon>Eumeta</taxon>
    </lineage>
</organism>
<gene>
    <name evidence="1" type="ORF">EVAR_47266_1</name>
</gene>
<dbReference type="EMBL" id="BGZK01000840">
    <property type="protein sequence ID" value="GBP62381.1"/>
    <property type="molecule type" value="Genomic_DNA"/>
</dbReference>
<dbReference type="Proteomes" id="UP000299102">
    <property type="component" value="Unassembled WGS sequence"/>
</dbReference>
<reference evidence="1 2" key="1">
    <citation type="journal article" date="2019" name="Commun. Biol.">
        <title>The bagworm genome reveals a unique fibroin gene that provides high tensile strength.</title>
        <authorList>
            <person name="Kono N."/>
            <person name="Nakamura H."/>
            <person name="Ohtoshi R."/>
            <person name="Tomita M."/>
            <person name="Numata K."/>
            <person name="Arakawa K."/>
        </authorList>
    </citation>
    <scope>NUCLEOTIDE SEQUENCE [LARGE SCALE GENOMIC DNA]</scope>
</reference>
<evidence type="ECO:0000313" key="1">
    <source>
        <dbReference type="EMBL" id="GBP62381.1"/>
    </source>
</evidence>
<dbReference type="AlphaFoldDB" id="A0A4C1XEN1"/>
<accession>A0A4C1XEN1</accession>
<sequence length="68" mass="7623">MGIRKAWKNFKAAAANLVFDKPFILPTDAGTAPEWCWPDHYGLVAANIFWQSLNLFEKSTDSNIVGHT</sequence>
<proteinExistence type="predicted"/>